<keyword evidence="3 6" id="KW-0812">Transmembrane</keyword>
<keyword evidence="9" id="KW-1185">Reference proteome</keyword>
<feature type="transmembrane region" description="Helical" evidence="6">
    <location>
        <begin position="65"/>
        <end position="84"/>
    </location>
</feature>
<evidence type="ECO:0000256" key="6">
    <source>
        <dbReference type="SAM" id="Phobius"/>
    </source>
</evidence>
<keyword evidence="5 6" id="KW-0472">Membrane</keyword>
<dbReference type="PANTHER" id="PTHR36115">
    <property type="entry name" value="PROLINE-RICH ANTIGEN HOMOLOG-RELATED"/>
    <property type="match status" value="1"/>
</dbReference>
<comment type="subcellular location">
    <subcellularLocation>
        <location evidence="1">Cell membrane</location>
        <topology evidence="1">Multi-pass membrane protein</topology>
    </subcellularLocation>
</comment>
<evidence type="ECO:0000256" key="3">
    <source>
        <dbReference type="ARBA" id="ARBA00022692"/>
    </source>
</evidence>
<sequence length="152" mass="16056">MSTTTEPTAASDLAGVGKRIGGGLIDLFVSFVLIMILGAASGFGAGTSTGEATVGYTVNVDGMPFLYMSLIVFGLFTLLEWKLGKTPGKMLLKMRVVLADRQTATFGAALIRNLFRVVDGLGLYLVGLIIIATDSENRRLGDMFGGTRVVND</sequence>
<dbReference type="EMBL" id="JALNMH010000001">
    <property type="protein sequence ID" value="MCK7592055.1"/>
    <property type="molecule type" value="Genomic_DNA"/>
</dbReference>
<reference evidence="8" key="1">
    <citation type="submission" date="2022-04" db="EMBL/GenBank/DDBJ databases">
        <title>Lysobacter sp. CAU 1642 isolated from sea sand.</title>
        <authorList>
            <person name="Kim W."/>
        </authorList>
    </citation>
    <scope>NUCLEOTIDE SEQUENCE</scope>
    <source>
        <strain evidence="8">CAU 1642</strain>
    </source>
</reference>
<feature type="transmembrane region" description="Helical" evidence="6">
    <location>
        <begin position="24"/>
        <end position="45"/>
    </location>
</feature>
<dbReference type="Pfam" id="PF06271">
    <property type="entry name" value="RDD"/>
    <property type="match status" value="1"/>
</dbReference>
<comment type="caution">
    <text evidence="8">The sequence shown here is derived from an EMBL/GenBank/DDBJ whole genome shotgun (WGS) entry which is preliminary data.</text>
</comment>
<dbReference type="Proteomes" id="UP001431449">
    <property type="component" value="Unassembled WGS sequence"/>
</dbReference>
<evidence type="ECO:0000256" key="4">
    <source>
        <dbReference type="ARBA" id="ARBA00022989"/>
    </source>
</evidence>
<dbReference type="InterPro" id="IPR010432">
    <property type="entry name" value="RDD"/>
</dbReference>
<evidence type="ECO:0000313" key="9">
    <source>
        <dbReference type="Proteomes" id="UP001431449"/>
    </source>
</evidence>
<proteinExistence type="predicted"/>
<evidence type="ECO:0000256" key="5">
    <source>
        <dbReference type="ARBA" id="ARBA00023136"/>
    </source>
</evidence>
<evidence type="ECO:0000313" key="8">
    <source>
        <dbReference type="EMBL" id="MCK7592055.1"/>
    </source>
</evidence>
<feature type="domain" description="RDD" evidence="7">
    <location>
        <begin position="13"/>
        <end position="145"/>
    </location>
</feature>
<keyword evidence="2" id="KW-1003">Cell membrane</keyword>
<accession>A0ABT0GC11</accession>
<keyword evidence="4 6" id="KW-1133">Transmembrane helix</keyword>
<evidence type="ECO:0000256" key="1">
    <source>
        <dbReference type="ARBA" id="ARBA00004651"/>
    </source>
</evidence>
<dbReference type="PANTHER" id="PTHR36115:SF4">
    <property type="entry name" value="MEMBRANE PROTEIN"/>
    <property type="match status" value="1"/>
</dbReference>
<name>A0ABT0GC11_9GAMM</name>
<dbReference type="RefSeq" id="WP_248203956.1">
    <property type="nucleotide sequence ID" value="NZ_JALNMH010000001.1"/>
</dbReference>
<evidence type="ECO:0000256" key="2">
    <source>
        <dbReference type="ARBA" id="ARBA00022475"/>
    </source>
</evidence>
<evidence type="ECO:0000259" key="7">
    <source>
        <dbReference type="Pfam" id="PF06271"/>
    </source>
</evidence>
<dbReference type="InterPro" id="IPR051791">
    <property type="entry name" value="Pra-immunoreactive"/>
</dbReference>
<gene>
    <name evidence="8" type="ORF">M0G41_00050</name>
</gene>
<protein>
    <submittedName>
        <fullName evidence="8">RDD family protein</fullName>
    </submittedName>
</protein>
<organism evidence="8 9">
    <name type="scientific">Pseudomarimonas salicorniae</name>
    <dbReference type="NCBI Taxonomy" id="2933270"/>
    <lineage>
        <taxon>Bacteria</taxon>
        <taxon>Pseudomonadati</taxon>
        <taxon>Pseudomonadota</taxon>
        <taxon>Gammaproteobacteria</taxon>
        <taxon>Lysobacterales</taxon>
        <taxon>Lysobacteraceae</taxon>
        <taxon>Pseudomarimonas</taxon>
    </lineage>
</organism>